<sequence>MNLKRVQDIINLKFPLLLLCFLDIAISFQVQLKINPSDIIDKRMPSVINATLTSETNTSIELQLSRVEHINSNLPIYTIDGEQITKQNVEEDEFVAFYQDTNHQAVIHVVRQNVTDAPDDFVIKRGEYVDNHIRYSIQPNTRVKREANQLDSTDQSYEVKPVLTPLATMTDYVLPRE</sequence>
<proteinExistence type="predicted"/>
<protein>
    <submittedName>
        <fullName evidence="1">Uncharacterized protein</fullName>
    </submittedName>
</protein>
<reference evidence="1" key="1">
    <citation type="submission" date="2020-05" db="UniProtKB">
        <authorList>
            <consortium name="EnsemblMetazoa"/>
        </authorList>
    </citation>
    <scope>IDENTIFICATION</scope>
    <source>
        <strain evidence="1">BB02</strain>
    </source>
</reference>
<accession>A0A2C9KMT8</accession>
<evidence type="ECO:0000313" key="2">
    <source>
        <dbReference type="Proteomes" id="UP000076420"/>
    </source>
</evidence>
<dbReference type="VEuPathDB" id="VectorBase:BGLAX_032339"/>
<dbReference type="AlphaFoldDB" id="A0A2C9KMT8"/>
<gene>
    <name evidence="1" type="primary">106079046</name>
</gene>
<organism evidence="1 2">
    <name type="scientific">Biomphalaria glabrata</name>
    <name type="common">Bloodfluke planorb</name>
    <name type="synonym">Freshwater snail</name>
    <dbReference type="NCBI Taxonomy" id="6526"/>
    <lineage>
        <taxon>Eukaryota</taxon>
        <taxon>Metazoa</taxon>
        <taxon>Spiralia</taxon>
        <taxon>Lophotrochozoa</taxon>
        <taxon>Mollusca</taxon>
        <taxon>Gastropoda</taxon>
        <taxon>Heterobranchia</taxon>
        <taxon>Euthyneura</taxon>
        <taxon>Panpulmonata</taxon>
        <taxon>Hygrophila</taxon>
        <taxon>Lymnaeoidea</taxon>
        <taxon>Planorbidae</taxon>
        <taxon>Biomphalaria</taxon>
    </lineage>
</organism>
<dbReference type="VEuPathDB" id="VectorBase:BGLB021502"/>
<evidence type="ECO:0000313" key="1">
    <source>
        <dbReference type="EnsemblMetazoa" id="BGLB021502-PA"/>
    </source>
</evidence>
<dbReference type="EnsemblMetazoa" id="BGLB021502-RA">
    <property type="protein sequence ID" value="BGLB021502-PA"/>
    <property type="gene ID" value="BGLB021502"/>
</dbReference>
<name>A0A2C9KMT8_BIOGL</name>
<dbReference type="KEGG" id="bgt:106079046"/>
<dbReference type="Proteomes" id="UP000076420">
    <property type="component" value="Unassembled WGS sequence"/>
</dbReference>